<gene>
    <name evidence="3" type="ORF">BCV71DRAFT_122191</name>
</gene>
<dbReference type="OMA" id="FAMSQYM"/>
<feature type="compositionally biased region" description="Low complexity" evidence="1">
    <location>
        <begin position="33"/>
        <end position="42"/>
    </location>
</feature>
<dbReference type="EMBL" id="KV921341">
    <property type="protein sequence ID" value="ORE18001.1"/>
    <property type="molecule type" value="Genomic_DNA"/>
</dbReference>
<proteinExistence type="predicted"/>
<keyword evidence="2" id="KW-0812">Transmembrane</keyword>
<dbReference type="OrthoDB" id="2289831at2759"/>
<reference evidence="3 4" key="1">
    <citation type="journal article" date="2016" name="Proc. Natl. Acad. Sci. U.S.A.">
        <title>Lipid metabolic changes in an early divergent fungus govern the establishment of a mutualistic symbiosis with endobacteria.</title>
        <authorList>
            <person name="Lastovetsky O.A."/>
            <person name="Gaspar M.L."/>
            <person name="Mondo S.J."/>
            <person name="LaButti K.M."/>
            <person name="Sandor L."/>
            <person name="Grigoriev I.V."/>
            <person name="Henry S.A."/>
            <person name="Pawlowska T.E."/>
        </authorList>
    </citation>
    <scope>NUCLEOTIDE SEQUENCE [LARGE SCALE GENOMIC DNA]</scope>
    <source>
        <strain evidence="3 4">ATCC 11559</strain>
    </source>
</reference>
<keyword evidence="2" id="KW-0472">Membrane</keyword>
<evidence type="ECO:0000256" key="1">
    <source>
        <dbReference type="SAM" id="MobiDB-lite"/>
    </source>
</evidence>
<dbReference type="Proteomes" id="UP000242381">
    <property type="component" value="Unassembled WGS sequence"/>
</dbReference>
<feature type="transmembrane region" description="Helical" evidence="2">
    <location>
        <begin position="91"/>
        <end position="111"/>
    </location>
</feature>
<feature type="region of interest" description="Disordered" evidence="1">
    <location>
        <begin position="1"/>
        <end position="62"/>
    </location>
</feature>
<evidence type="ECO:0000313" key="4">
    <source>
        <dbReference type="Proteomes" id="UP000242381"/>
    </source>
</evidence>
<protein>
    <submittedName>
        <fullName evidence="3">Uncharacterized protein</fullName>
    </submittedName>
</protein>
<feature type="compositionally biased region" description="Pro residues" evidence="1">
    <location>
        <begin position="43"/>
        <end position="61"/>
    </location>
</feature>
<name>A0A0A1N1A7_RHIZD</name>
<dbReference type="AlphaFoldDB" id="A0A0A1N1A7"/>
<evidence type="ECO:0000313" key="3">
    <source>
        <dbReference type="EMBL" id="ORE18001.1"/>
    </source>
</evidence>
<feature type="transmembrane region" description="Helical" evidence="2">
    <location>
        <begin position="131"/>
        <end position="150"/>
    </location>
</feature>
<evidence type="ECO:0000256" key="2">
    <source>
        <dbReference type="SAM" id="Phobius"/>
    </source>
</evidence>
<keyword evidence="2" id="KW-1133">Transmembrane helix</keyword>
<dbReference type="VEuPathDB" id="FungiDB:BCV72DRAFT_131796"/>
<organism evidence="3 4">
    <name type="scientific">Rhizopus microsporus</name>
    <dbReference type="NCBI Taxonomy" id="58291"/>
    <lineage>
        <taxon>Eukaryota</taxon>
        <taxon>Fungi</taxon>
        <taxon>Fungi incertae sedis</taxon>
        <taxon>Mucoromycota</taxon>
        <taxon>Mucoromycotina</taxon>
        <taxon>Mucoromycetes</taxon>
        <taxon>Mucorales</taxon>
        <taxon>Mucorineae</taxon>
        <taxon>Rhizopodaceae</taxon>
        <taxon>Rhizopus</taxon>
    </lineage>
</organism>
<sequence>MDKKQHSNVGDVDDLPPPSYEEVINPPFNPNYSASSSTAQSQPQPPISRPIYPQLPSPPPAVQHHVRYQTIEIPMPVQTQRRRMLMERRQFPIAAVFFLFGWFCPPLWILGACCCAGSRNEYEAWWGKVNFVMAVALLVSSIFYSIFTCLQYY</sequence>
<accession>A0A0A1N1A7</accession>